<organism evidence="1 2">
    <name type="scientific">Arctium lappa</name>
    <name type="common">Greater burdock</name>
    <name type="synonym">Lappa major</name>
    <dbReference type="NCBI Taxonomy" id="4217"/>
    <lineage>
        <taxon>Eukaryota</taxon>
        <taxon>Viridiplantae</taxon>
        <taxon>Streptophyta</taxon>
        <taxon>Embryophyta</taxon>
        <taxon>Tracheophyta</taxon>
        <taxon>Spermatophyta</taxon>
        <taxon>Magnoliopsida</taxon>
        <taxon>eudicotyledons</taxon>
        <taxon>Gunneridae</taxon>
        <taxon>Pentapetalae</taxon>
        <taxon>asterids</taxon>
        <taxon>campanulids</taxon>
        <taxon>Asterales</taxon>
        <taxon>Asteraceae</taxon>
        <taxon>Carduoideae</taxon>
        <taxon>Cardueae</taxon>
        <taxon>Arctiinae</taxon>
        <taxon>Arctium</taxon>
    </lineage>
</organism>
<keyword evidence="2" id="KW-1185">Reference proteome</keyword>
<gene>
    <name evidence="1" type="ORF">L6452_18336</name>
</gene>
<proteinExistence type="predicted"/>
<dbReference type="Proteomes" id="UP001055879">
    <property type="component" value="Linkage Group LG05"/>
</dbReference>
<sequence>MLTLLSRVNMVLEKNGGEPYANEIFTEEMKVKQTDDHYPPLKVRKEKLGDRISALQQMVAPFGKVPTCSQEWSLSSAPDTLASLSTFSFELSIRTF</sequence>
<dbReference type="EMBL" id="CM042051">
    <property type="protein sequence ID" value="KAI3729673.1"/>
    <property type="molecule type" value="Genomic_DNA"/>
</dbReference>
<reference evidence="1 2" key="2">
    <citation type="journal article" date="2022" name="Mol. Ecol. Resour.">
        <title>The genomes of chicory, endive, great burdock and yacon provide insights into Asteraceae paleo-polyploidization history and plant inulin production.</title>
        <authorList>
            <person name="Fan W."/>
            <person name="Wang S."/>
            <person name="Wang H."/>
            <person name="Wang A."/>
            <person name="Jiang F."/>
            <person name="Liu H."/>
            <person name="Zhao H."/>
            <person name="Xu D."/>
            <person name="Zhang Y."/>
        </authorList>
    </citation>
    <scope>NUCLEOTIDE SEQUENCE [LARGE SCALE GENOMIC DNA]</scope>
    <source>
        <strain evidence="2">cv. Niubang</strain>
    </source>
</reference>
<comment type="caution">
    <text evidence="1">The sequence shown here is derived from an EMBL/GenBank/DDBJ whole genome shotgun (WGS) entry which is preliminary data.</text>
</comment>
<protein>
    <submittedName>
        <fullName evidence="1">Uncharacterized protein</fullName>
    </submittedName>
</protein>
<evidence type="ECO:0000313" key="2">
    <source>
        <dbReference type="Proteomes" id="UP001055879"/>
    </source>
</evidence>
<name>A0ACB9C619_ARCLA</name>
<evidence type="ECO:0000313" key="1">
    <source>
        <dbReference type="EMBL" id="KAI3729673.1"/>
    </source>
</evidence>
<reference evidence="2" key="1">
    <citation type="journal article" date="2022" name="Mol. Ecol. Resour.">
        <title>The genomes of chicory, endive, great burdock and yacon provide insights into Asteraceae palaeo-polyploidization history and plant inulin production.</title>
        <authorList>
            <person name="Fan W."/>
            <person name="Wang S."/>
            <person name="Wang H."/>
            <person name="Wang A."/>
            <person name="Jiang F."/>
            <person name="Liu H."/>
            <person name="Zhao H."/>
            <person name="Xu D."/>
            <person name="Zhang Y."/>
        </authorList>
    </citation>
    <scope>NUCLEOTIDE SEQUENCE [LARGE SCALE GENOMIC DNA]</scope>
    <source>
        <strain evidence="2">cv. Niubang</strain>
    </source>
</reference>
<accession>A0ACB9C619</accession>